<protein>
    <submittedName>
        <fullName evidence="1">Uncharacterized protein</fullName>
    </submittedName>
</protein>
<organism evidence="1">
    <name type="scientific">Anguilla anguilla</name>
    <name type="common">European freshwater eel</name>
    <name type="synonym">Muraena anguilla</name>
    <dbReference type="NCBI Taxonomy" id="7936"/>
    <lineage>
        <taxon>Eukaryota</taxon>
        <taxon>Metazoa</taxon>
        <taxon>Chordata</taxon>
        <taxon>Craniata</taxon>
        <taxon>Vertebrata</taxon>
        <taxon>Euteleostomi</taxon>
        <taxon>Actinopterygii</taxon>
        <taxon>Neopterygii</taxon>
        <taxon>Teleostei</taxon>
        <taxon>Anguilliformes</taxon>
        <taxon>Anguillidae</taxon>
        <taxon>Anguilla</taxon>
    </lineage>
</organism>
<reference evidence="1" key="1">
    <citation type="submission" date="2014-11" db="EMBL/GenBank/DDBJ databases">
        <authorList>
            <person name="Amaro Gonzalez C."/>
        </authorList>
    </citation>
    <scope>NUCLEOTIDE SEQUENCE</scope>
</reference>
<dbReference type="AlphaFoldDB" id="A0A0E9W7N1"/>
<proteinExistence type="predicted"/>
<reference evidence="1" key="2">
    <citation type="journal article" date="2015" name="Fish Shellfish Immunol.">
        <title>Early steps in the European eel (Anguilla anguilla)-Vibrio vulnificus interaction in the gills: Role of the RtxA13 toxin.</title>
        <authorList>
            <person name="Callol A."/>
            <person name="Pajuelo D."/>
            <person name="Ebbesson L."/>
            <person name="Teles M."/>
            <person name="MacKenzie S."/>
            <person name="Amaro C."/>
        </authorList>
    </citation>
    <scope>NUCLEOTIDE SEQUENCE</scope>
</reference>
<accession>A0A0E9W7N1</accession>
<sequence>MLVHIAVSNVKFTALKSLMGKEEQSTPKSQKVHKYMPSLTNHHNIKIRIIAIF</sequence>
<name>A0A0E9W7N1_ANGAN</name>
<dbReference type="EMBL" id="GBXM01023089">
    <property type="protein sequence ID" value="JAH85488.1"/>
    <property type="molecule type" value="Transcribed_RNA"/>
</dbReference>
<evidence type="ECO:0000313" key="1">
    <source>
        <dbReference type="EMBL" id="JAH85488.1"/>
    </source>
</evidence>